<keyword evidence="3" id="KW-1185">Reference proteome</keyword>
<accession>A0A9K3LNA4</accession>
<evidence type="ECO:0000256" key="1">
    <source>
        <dbReference type="SAM" id="MobiDB-lite"/>
    </source>
</evidence>
<feature type="compositionally biased region" description="Basic and acidic residues" evidence="1">
    <location>
        <begin position="91"/>
        <end position="115"/>
    </location>
</feature>
<gene>
    <name evidence="2" type="ORF">IV203_038490</name>
</gene>
<comment type="caution">
    <text evidence="2">The sequence shown here is derived from an EMBL/GenBank/DDBJ whole genome shotgun (WGS) entry which is preliminary data.</text>
</comment>
<sequence>MEIPNAVYLQGSSSNAVSEEAASMETVLADTVVLMADEEAMQTMRRPAQSFRVDIGEQPDESGGAFDLECHVPEVIRNIQLSQQNAITSHGQEKEAEKESRREEQRNVSRNERKASVNTVPGGKRRQNESRREMDTSETQQKRQTALAMKHNTTKATNGVGGDGLAEFLSALIQHLCVRDLENIGTSLQNRLEEFWSNSVRAKRKTTMELQ</sequence>
<evidence type="ECO:0000313" key="3">
    <source>
        <dbReference type="Proteomes" id="UP000693970"/>
    </source>
</evidence>
<dbReference type="AlphaFoldDB" id="A0A9K3LNA4"/>
<proteinExistence type="predicted"/>
<feature type="compositionally biased region" description="Basic and acidic residues" evidence="1">
    <location>
        <begin position="126"/>
        <end position="135"/>
    </location>
</feature>
<reference evidence="2" key="1">
    <citation type="journal article" date="2021" name="Sci. Rep.">
        <title>Diploid genomic architecture of Nitzschia inconspicua, an elite biomass production diatom.</title>
        <authorList>
            <person name="Oliver A."/>
            <person name="Podell S."/>
            <person name="Pinowska A."/>
            <person name="Traller J.C."/>
            <person name="Smith S.R."/>
            <person name="McClure R."/>
            <person name="Beliaev A."/>
            <person name="Bohutskyi P."/>
            <person name="Hill E.A."/>
            <person name="Rabines A."/>
            <person name="Zheng H."/>
            <person name="Allen L.Z."/>
            <person name="Kuo A."/>
            <person name="Grigoriev I.V."/>
            <person name="Allen A.E."/>
            <person name="Hazlebeck D."/>
            <person name="Allen E.E."/>
        </authorList>
    </citation>
    <scope>NUCLEOTIDE SEQUENCE</scope>
    <source>
        <strain evidence="2">Hildebrandi</strain>
    </source>
</reference>
<organism evidence="2 3">
    <name type="scientific">Nitzschia inconspicua</name>
    <dbReference type="NCBI Taxonomy" id="303405"/>
    <lineage>
        <taxon>Eukaryota</taxon>
        <taxon>Sar</taxon>
        <taxon>Stramenopiles</taxon>
        <taxon>Ochrophyta</taxon>
        <taxon>Bacillariophyta</taxon>
        <taxon>Bacillariophyceae</taxon>
        <taxon>Bacillariophycidae</taxon>
        <taxon>Bacillariales</taxon>
        <taxon>Bacillariaceae</taxon>
        <taxon>Nitzschia</taxon>
    </lineage>
</organism>
<dbReference type="Proteomes" id="UP000693970">
    <property type="component" value="Unassembled WGS sequence"/>
</dbReference>
<feature type="region of interest" description="Disordered" evidence="1">
    <location>
        <begin position="86"/>
        <end position="155"/>
    </location>
</feature>
<evidence type="ECO:0000313" key="2">
    <source>
        <dbReference type="EMBL" id="KAG7365287.1"/>
    </source>
</evidence>
<dbReference type="EMBL" id="JAGRRH010000009">
    <property type="protein sequence ID" value="KAG7365287.1"/>
    <property type="molecule type" value="Genomic_DNA"/>
</dbReference>
<reference evidence="2" key="2">
    <citation type="submission" date="2021-04" db="EMBL/GenBank/DDBJ databases">
        <authorList>
            <person name="Podell S."/>
        </authorList>
    </citation>
    <scope>NUCLEOTIDE SEQUENCE</scope>
    <source>
        <strain evidence="2">Hildebrandi</strain>
    </source>
</reference>
<name>A0A9K3LNA4_9STRA</name>
<protein>
    <submittedName>
        <fullName evidence="2">Uncharacterized protein</fullName>
    </submittedName>
</protein>